<evidence type="ECO:0000313" key="4">
    <source>
        <dbReference type="Proteomes" id="UP000054350"/>
    </source>
</evidence>
<dbReference type="GO" id="GO:0005085">
    <property type="term" value="F:guanyl-nucleotide exchange factor activity"/>
    <property type="evidence" value="ECO:0007669"/>
    <property type="project" value="InterPro"/>
</dbReference>
<dbReference type="EMBL" id="GG745344">
    <property type="protein sequence ID" value="KNE64194.1"/>
    <property type="molecule type" value="Genomic_DNA"/>
</dbReference>
<evidence type="ECO:0000256" key="1">
    <source>
        <dbReference type="SAM" id="MobiDB-lite"/>
    </source>
</evidence>
<gene>
    <name evidence="3" type="ORF">AMAG_09238</name>
</gene>
<evidence type="ECO:0000259" key="2">
    <source>
        <dbReference type="Pfam" id="PF00617"/>
    </source>
</evidence>
<reference evidence="4" key="2">
    <citation type="submission" date="2009-11" db="EMBL/GenBank/DDBJ databases">
        <title>The Genome Sequence of Allomyces macrogynus strain ATCC 38327.</title>
        <authorList>
            <consortium name="The Broad Institute Genome Sequencing Platform"/>
            <person name="Russ C."/>
            <person name="Cuomo C."/>
            <person name="Shea T."/>
            <person name="Young S.K."/>
            <person name="Zeng Q."/>
            <person name="Koehrsen M."/>
            <person name="Haas B."/>
            <person name="Borodovsky M."/>
            <person name="Guigo R."/>
            <person name="Alvarado L."/>
            <person name="Berlin A."/>
            <person name="Borenstein D."/>
            <person name="Chen Z."/>
            <person name="Engels R."/>
            <person name="Freedman E."/>
            <person name="Gellesch M."/>
            <person name="Goldberg J."/>
            <person name="Griggs A."/>
            <person name="Gujja S."/>
            <person name="Heiman D."/>
            <person name="Hepburn T."/>
            <person name="Howarth C."/>
            <person name="Jen D."/>
            <person name="Larson L."/>
            <person name="Lewis B."/>
            <person name="Mehta T."/>
            <person name="Park D."/>
            <person name="Pearson M."/>
            <person name="Roberts A."/>
            <person name="Saif S."/>
            <person name="Shenoy N."/>
            <person name="Sisk P."/>
            <person name="Stolte C."/>
            <person name="Sykes S."/>
            <person name="Walk T."/>
            <person name="White J."/>
            <person name="Yandava C."/>
            <person name="Burger G."/>
            <person name="Gray M.W."/>
            <person name="Holland P.W.H."/>
            <person name="King N."/>
            <person name="Lang F.B.F."/>
            <person name="Roger A.J."/>
            <person name="Ruiz-Trillo I."/>
            <person name="Lander E."/>
            <person name="Nusbaum C."/>
        </authorList>
    </citation>
    <scope>NUCLEOTIDE SEQUENCE [LARGE SCALE GENOMIC DNA]</scope>
    <source>
        <strain evidence="4">ATCC 38327</strain>
    </source>
</reference>
<dbReference type="InterPro" id="IPR001895">
    <property type="entry name" value="RASGEF_cat_dom"/>
</dbReference>
<dbReference type="OrthoDB" id="10421391at2759"/>
<sequence length="758" mass="79387">MSSAGTEANGSSHGGPSPRSSSPSRLLMRGSGASGSLGNLLSLRSPRRDGSERSLGSTDTRASRLELTSEERADFVEWYANVLAELKDPFPGAPPPSTIDPDAHPAPEADDGFTHCFLGPPSKALRDALCTARARLEVPPASPAASAATAAPVPPSMEDVEALTIDLDRALLSPNRDDDDDVSTTASVTAHLADLLVNGAAPPPSPSGLAKPSFPLRTRTHQDLTDDQIMRLLLTHRAYLAPPVLLRTLTTAFLDPPTANRQLQTVVRRNIERILRAWINHLYDDLVLDHAVPFLTKFADHLESLVDGAHADDGTCHRVGCGLTALLQLKRQSTLIGRLRNLSRPATAPPSLSPTKSPPSGAKTHVLAHFVDTGDVAHAADVIARCDRAAVGALSVPAIDAFVRGQKERLTPSHALMAPIREYLQLSTGLFHWAMSVLEGAPTTRRRTAALKLILKLATALRERGDWNGAAVVGAAAVHPWCMFQRAVWEGMSAKYINMAREILGLIDAAGRYSNYFDALQDPVDSSSNGSTHAPIPCVAIHMLVAMHLVTDSTTPDAADPWMDVYHPLLTAASAASAATSASTPSPSSVAAPASAETVAYLSTMRAFDAHTAWARDVRLLTPDDLDAFITAITASGSPRRGSAGNGGGGGLLKSLSGSVAHLLGASSASRKHLAASPTAAGAAGAAGLASHAGTSAESDHASDTPRGTAWDADAVFGLGDVLVPNSPMSVGALEAAVSGLAVEERVEERVEEEGERD</sequence>
<evidence type="ECO:0000313" key="3">
    <source>
        <dbReference type="EMBL" id="KNE64194.1"/>
    </source>
</evidence>
<protein>
    <recommendedName>
        <fullName evidence="2">Ras-GEF domain-containing protein</fullName>
    </recommendedName>
</protein>
<reference evidence="3 4" key="1">
    <citation type="submission" date="2009-11" db="EMBL/GenBank/DDBJ databases">
        <title>Annotation of Allomyces macrogynus ATCC 38327.</title>
        <authorList>
            <consortium name="The Broad Institute Genome Sequencing Platform"/>
            <person name="Russ C."/>
            <person name="Cuomo C."/>
            <person name="Burger G."/>
            <person name="Gray M.W."/>
            <person name="Holland P.W.H."/>
            <person name="King N."/>
            <person name="Lang F.B.F."/>
            <person name="Roger A.J."/>
            <person name="Ruiz-Trillo I."/>
            <person name="Young S.K."/>
            <person name="Zeng Q."/>
            <person name="Gargeya S."/>
            <person name="Fitzgerald M."/>
            <person name="Haas B."/>
            <person name="Abouelleil A."/>
            <person name="Alvarado L."/>
            <person name="Arachchi H.M."/>
            <person name="Berlin A."/>
            <person name="Chapman S.B."/>
            <person name="Gearin G."/>
            <person name="Goldberg J."/>
            <person name="Griggs A."/>
            <person name="Gujja S."/>
            <person name="Hansen M."/>
            <person name="Heiman D."/>
            <person name="Howarth C."/>
            <person name="Larimer J."/>
            <person name="Lui A."/>
            <person name="MacDonald P.J.P."/>
            <person name="McCowen C."/>
            <person name="Montmayeur A."/>
            <person name="Murphy C."/>
            <person name="Neiman D."/>
            <person name="Pearson M."/>
            <person name="Priest M."/>
            <person name="Roberts A."/>
            <person name="Saif S."/>
            <person name="Shea T."/>
            <person name="Sisk P."/>
            <person name="Stolte C."/>
            <person name="Sykes S."/>
            <person name="Wortman J."/>
            <person name="Nusbaum C."/>
            <person name="Birren B."/>
        </authorList>
    </citation>
    <scope>NUCLEOTIDE SEQUENCE [LARGE SCALE GENOMIC DNA]</scope>
    <source>
        <strain evidence="3 4">ATCC 38327</strain>
    </source>
</reference>
<accession>A0A0L0SP76</accession>
<feature type="compositionally biased region" description="Low complexity" evidence="1">
    <location>
        <begin position="10"/>
        <end position="44"/>
    </location>
</feature>
<dbReference type="VEuPathDB" id="FungiDB:AMAG_09238"/>
<dbReference type="Proteomes" id="UP000054350">
    <property type="component" value="Unassembled WGS sequence"/>
</dbReference>
<name>A0A0L0SP76_ALLM3</name>
<dbReference type="GO" id="GO:0007264">
    <property type="term" value="P:small GTPase-mediated signal transduction"/>
    <property type="evidence" value="ECO:0007669"/>
    <property type="project" value="InterPro"/>
</dbReference>
<dbReference type="PANTHER" id="PTHR48125:SF10">
    <property type="entry name" value="OS12G0136300 PROTEIN"/>
    <property type="match status" value="1"/>
</dbReference>
<dbReference type="InterPro" id="IPR023578">
    <property type="entry name" value="Ras_GEF_dom_sf"/>
</dbReference>
<dbReference type="Pfam" id="PF00617">
    <property type="entry name" value="RasGEF"/>
    <property type="match status" value="1"/>
</dbReference>
<organism evidence="3 4">
    <name type="scientific">Allomyces macrogynus (strain ATCC 38327)</name>
    <name type="common">Allomyces javanicus var. macrogynus</name>
    <dbReference type="NCBI Taxonomy" id="578462"/>
    <lineage>
        <taxon>Eukaryota</taxon>
        <taxon>Fungi</taxon>
        <taxon>Fungi incertae sedis</taxon>
        <taxon>Blastocladiomycota</taxon>
        <taxon>Blastocladiomycetes</taxon>
        <taxon>Blastocladiales</taxon>
        <taxon>Blastocladiaceae</taxon>
        <taxon>Allomyces</taxon>
    </lineage>
</organism>
<keyword evidence="4" id="KW-1185">Reference proteome</keyword>
<feature type="region of interest" description="Disordered" evidence="1">
    <location>
        <begin position="1"/>
        <end position="66"/>
    </location>
</feature>
<proteinExistence type="predicted"/>
<dbReference type="PANTHER" id="PTHR48125">
    <property type="entry name" value="LP07818P1"/>
    <property type="match status" value="1"/>
</dbReference>
<dbReference type="Gene3D" id="1.20.870.10">
    <property type="entry name" value="Son of sevenless (SoS) protein Chain: S domain 1"/>
    <property type="match status" value="1"/>
</dbReference>
<dbReference type="AlphaFoldDB" id="A0A0L0SP76"/>
<dbReference type="SUPFAM" id="SSF48366">
    <property type="entry name" value="Ras GEF"/>
    <property type="match status" value="1"/>
</dbReference>
<feature type="domain" description="Ras-GEF" evidence="2">
    <location>
        <begin position="419"/>
        <end position="543"/>
    </location>
</feature>
<dbReference type="InterPro" id="IPR036964">
    <property type="entry name" value="RASGEF_cat_dom_sf"/>
</dbReference>
<dbReference type="Gene3D" id="1.10.840.10">
    <property type="entry name" value="Ras guanine-nucleotide exchange factors catalytic domain"/>
    <property type="match status" value="1"/>
</dbReference>